<evidence type="ECO:0000256" key="5">
    <source>
        <dbReference type="ARBA" id="ARBA00022691"/>
    </source>
</evidence>
<comment type="caution">
    <text evidence="6">Lacks conserved residue(s) required for the propagation of feature annotation.</text>
</comment>
<organism evidence="7 8">
    <name type="scientific">Caproicibacter fermentans</name>
    <dbReference type="NCBI Taxonomy" id="2576756"/>
    <lineage>
        <taxon>Bacteria</taxon>
        <taxon>Bacillati</taxon>
        <taxon>Bacillota</taxon>
        <taxon>Clostridia</taxon>
        <taxon>Eubacteriales</taxon>
        <taxon>Acutalibacteraceae</taxon>
        <taxon>Caproicibacter</taxon>
    </lineage>
</organism>
<keyword evidence="3 6" id="KW-0489">Methyltransferase</keyword>
<protein>
    <recommendedName>
        <fullName evidence="6">Ribosomal RNA small subunit methyltransferase G</fullName>
        <ecNumber evidence="6">2.1.1.-</ecNumber>
    </recommendedName>
    <alternativeName>
        <fullName evidence="6">16S rRNA 7-methylguanosine methyltransferase</fullName>
        <shortName evidence="6">16S rRNA m7G methyltransferase</shortName>
    </alternativeName>
</protein>
<dbReference type="NCBIfam" id="TIGR00138">
    <property type="entry name" value="rsmG_gidB"/>
    <property type="match status" value="1"/>
</dbReference>
<dbReference type="GO" id="GO:0005829">
    <property type="term" value="C:cytosol"/>
    <property type="evidence" value="ECO:0007669"/>
    <property type="project" value="TreeGrafter"/>
</dbReference>
<keyword evidence="5 6" id="KW-0949">S-adenosyl-L-methionine</keyword>
<evidence type="ECO:0000256" key="1">
    <source>
        <dbReference type="ARBA" id="ARBA00022490"/>
    </source>
</evidence>
<evidence type="ECO:0000256" key="6">
    <source>
        <dbReference type="HAMAP-Rule" id="MF_00074"/>
    </source>
</evidence>
<dbReference type="FunFam" id="3.40.50.150:FF:000041">
    <property type="entry name" value="Ribosomal RNA small subunit methyltransferase G"/>
    <property type="match status" value="1"/>
</dbReference>
<dbReference type="EC" id="2.1.1.-" evidence="6"/>
<comment type="similarity">
    <text evidence="6">Belongs to the methyltransferase superfamily. RNA methyltransferase RsmG family.</text>
</comment>
<keyword evidence="8" id="KW-1185">Reference proteome</keyword>
<dbReference type="AlphaFoldDB" id="A0A6N8HYP2"/>
<dbReference type="PANTHER" id="PTHR31760">
    <property type="entry name" value="S-ADENOSYL-L-METHIONINE-DEPENDENT METHYLTRANSFERASES SUPERFAMILY PROTEIN"/>
    <property type="match status" value="1"/>
</dbReference>
<keyword evidence="4 6" id="KW-0808">Transferase</keyword>
<feature type="binding site" evidence="6">
    <location>
        <position position="148"/>
    </location>
    <ligand>
        <name>S-adenosyl-L-methionine</name>
        <dbReference type="ChEBI" id="CHEBI:59789"/>
    </ligand>
</feature>
<reference evidence="7 8" key="1">
    <citation type="submission" date="2019-09" db="EMBL/GenBank/DDBJ databases">
        <title>Genome sequence of Clostridium sp. EA1.</title>
        <authorList>
            <person name="Poehlein A."/>
            <person name="Bengelsdorf F.R."/>
            <person name="Daniel R."/>
        </authorList>
    </citation>
    <scope>NUCLEOTIDE SEQUENCE [LARGE SCALE GENOMIC DNA]</scope>
    <source>
        <strain evidence="7 8">EA1</strain>
    </source>
</reference>
<accession>A0A6N8HYP2</accession>
<dbReference type="RefSeq" id="WP_156990299.1">
    <property type="nucleotide sequence ID" value="NZ_VWXL01000052.1"/>
</dbReference>
<proteinExistence type="inferred from homology"/>
<feature type="binding site" evidence="6">
    <location>
        <position position="79"/>
    </location>
    <ligand>
        <name>S-adenosyl-L-methionine</name>
        <dbReference type="ChEBI" id="CHEBI:59789"/>
    </ligand>
</feature>
<comment type="function">
    <text evidence="6">Specifically methylates the N7 position of a guanine in 16S rRNA.</text>
</comment>
<dbReference type="SUPFAM" id="SSF53335">
    <property type="entry name" value="S-adenosyl-L-methionine-dependent methyltransferases"/>
    <property type="match status" value="1"/>
</dbReference>
<dbReference type="OrthoDB" id="9808773at2"/>
<evidence type="ECO:0000256" key="3">
    <source>
        <dbReference type="ARBA" id="ARBA00022603"/>
    </source>
</evidence>
<dbReference type="EMBL" id="VWXL01000052">
    <property type="protein sequence ID" value="MVB10882.1"/>
    <property type="molecule type" value="Genomic_DNA"/>
</dbReference>
<dbReference type="InterPro" id="IPR003682">
    <property type="entry name" value="rRNA_ssu_MeTfrase_G"/>
</dbReference>
<feature type="binding site" evidence="6">
    <location>
        <position position="84"/>
    </location>
    <ligand>
        <name>S-adenosyl-L-methionine</name>
        <dbReference type="ChEBI" id="CHEBI:59789"/>
    </ligand>
</feature>
<evidence type="ECO:0000313" key="7">
    <source>
        <dbReference type="EMBL" id="MVB10882.1"/>
    </source>
</evidence>
<feature type="binding site" evidence="6">
    <location>
        <begin position="129"/>
        <end position="130"/>
    </location>
    <ligand>
        <name>S-adenosyl-L-methionine</name>
        <dbReference type="ChEBI" id="CHEBI:59789"/>
    </ligand>
</feature>
<dbReference type="HAMAP" id="MF_00074">
    <property type="entry name" value="16SrRNA_methyltr_G"/>
    <property type="match status" value="1"/>
</dbReference>
<dbReference type="PANTHER" id="PTHR31760:SF0">
    <property type="entry name" value="S-ADENOSYL-L-METHIONINE-DEPENDENT METHYLTRANSFERASES SUPERFAMILY PROTEIN"/>
    <property type="match status" value="1"/>
</dbReference>
<sequence>MKSIREQLISAAADYQITVSPLQAEQFQTYLELLTEWNQKINLTALKEPEEIAEKHFLDSILILKKLEITRGARLIDIGTGAGFPGVPLLLMRPDLKLTLMDGLNKRLIFLEELLRVLSLNAELVHARAEEGARKPEFRTKFEFAAARAVARLPVLCEYCLPFLKDGGIFAAMKGPEVERELESAKRAIELLGCETISSREYALPGGDGRSLVLIRRNAPLPREYPRHGAKIAKSPL</sequence>
<dbReference type="PIRSF" id="PIRSF003078">
    <property type="entry name" value="GidB"/>
    <property type="match status" value="1"/>
</dbReference>
<comment type="caution">
    <text evidence="7">The sequence shown here is derived from an EMBL/GenBank/DDBJ whole genome shotgun (WGS) entry which is preliminary data.</text>
</comment>
<dbReference type="Gene3D" id="3.40.50.150">
    <property type="entry name" value="Vaccinia Virus protein VP39"/>
    <property type="match status" value="1"/>
</dbReference>
<evidence type="ECO:0000313" key="8">
    <source>
        <dbReference type="Proteomes" id="UP000469440"/>
    </source>
</evidence>
<keyword evidence="1 6" id="KW-0963">Cytoplasm</keyword>
<evidence type="ECO:0000256" key="2">
    <source>
        <dbReference type="ARBA" id="ARBA00022552"/>
    </source>
</evidence>
<dbReference type="Pfam" id="PF02527">
    <property type="entry name" value="GidB"/>
    <property type="match status" value="1"/>
</dbReference>
<dbReference type="GO" id="GO:0070043">
    <property type="term" value="F:rRNA (guanine-N7-)-methyltransferase activity"/>
    <property type="evidence" value="ECO:0007669"/>
    <property type="project" value="UniProtKB-UniRule"/>
</dbReference>
<name>A0A6N8HYP2_9FIRM</name>
<comment type="subcellular location">
    <subcellularLocation>
        <location evidence="6">Cytoplasm</location>
    </subcellularLocation>
</comment>
<gene>
    <name evidence="6 7" type="primary">rsmG</name>
    <name evidence="7" type="ORF">CAFE_15830</name>
</gene>
<evidence type="ECO:0000256" key="4">
    <source>
        <dbReference type="ARBA" id="ARBA00022679"/>
    </source>
</evidence>
<dbReference type="Proteomes" id="UP000469440">
    <property type="component" value="Unassembled WGS sequence"/>
</dbReference>
<keyword evidence="2 6" id="KW-0698">rRNA processing</keyword>
<dbReference type="InterPro" id="IPR029063">
    <property type="entry name" value="SAM-dependent_MTases_sf"/>
</dbReference>